<dbReference type="GO" id="GO:0043657">
    <property type="term" value="C:host cell"/>
    <property type="evidence" value="ECO:0007669"/>
    <property type="project" value="UniProtKB-SubCell"/>
</dbReference>
<organism evidence="5 6">
    <name type="scientific">Paxillus involutus ATCC 200175</name>
    <dbReference type="NCBI Taxonomy" id="664439"/>
    <lineage>
        <taxon>Eukaryota</taxon>
        <taxon>Fungi</taxon>
        <taxon>Dikarya</taxon>
        <taxon>Basidiomycota</taxon>
        <taxon>Agaricomycotina</taxon>
        <taxon>Agaricomycetes</taxon>
        <taxon>Agaricomycetidae</taxon>
        <taxon>Boletales</taxon>
        <taxon>Paxilineae</taxon>
        <taxon>Paxillaceae</taxon>
        <taxon>Paxillus</taxon>
    </lineage>
</organism>
<keyword evidence="6" id="KW-1185">Reference proteome</keyword>
<evidence type="ECO:0000259" key="4">
    <source>
        <dbReference type="Pfam" id="PF20147"/>
    </source>
</evidence>
<dbReference type="InterPro" id="IPR045379">
    <property type="entry name" value="Crinkler_N"/>
</dbReference>
<dbReference type="OrthoDB" id="2427869at2759"/>
<accession>A0A0C9SU08</accession>
<gene>
    <name evidence="5" type="ORF">PAXINDRAFT_39362</name>
</gene>
<reference evidence="6" key="2">
    <citation type="submission" date="2015-01" db="EMBL/GenBank/DDBJ databases">
        <title>Evolutionary Origins and Diversification of the Mycorrhizal Mutualists.</title>
        <authorList>
            <consortium name="DOE Joint Genome Institute"/>
            <consortium name="Mycorrhizal Genomics Consortium"/>
            <person name="Kohler A."/>
            <person name="Kuo A."/>
            <person name="Nagy L.G."/>
            <person name="Floudas D."/>
            <person name="Copeland A."/>
            <person name="Barry K.W."/>
            <person name="Cichocki N."/>
            <person name="Veneault-Fourrey C."/>
            <person name="LaButti K."/>
            <person name="Lindquist E.A."/>
            <person name="Lipzen A."/>
            <person name="Lundell T."/>
            <person name="Morin E."/>
            <person name="Murat C."/>
            <person name="Riley R."/>
            <person name="Ohm R."/>
            <person name="Sun H."/>
            <person name="Tunlid A."/>
            <person name="Henrissat B."/>
            <person name="Grigoriev I.V."/>
            <person name="Hibbett D.S."/>
            <person name="Martin F."/>
        </authorList>
    </citation>
    <scope>NUCLEOTIDE SEQUENCE [LARGE SCALE GENOMIC DNA]</scope>
    <source>
        <strain evidence="6">ATCC 200175</strain>
    </source>
</reference>
<evidence type="ECO:0000313" key="6">
    <source>
        <dbReference type="Proteomes" id="UP000053647"/>
    </source>
</evidence>
<dbReference type="EMBL" id="KN819364">
    <property type="protein sequence ID" value="KIJ12449.1"/>
    <property type="molecule type" value="Genomic_DNA"/>
</dbReference>
<feature type="domain" description="Crinkler effector protein N-terminal" evidence="4">
    <location>
        <begin position="1"/>
        <end position="101"/>
    </location>
</feature>
<dbReference type="AlphaFoldDB" id="A0A0C9SU08"/>
<sequence length="110" mass="12124">TLNCLVLGSGPRNVFSIEIARTKNVSALKELIKSKNPIAFRDVDAANLVLWQAPESLRCEDNAFKETIEGLNLQDDHSLPVRILSRIFSDPDAECLHVIVKAPGKRTALS</sequence>
<evidence type="ECO:0000256" key="1">
    <source>
        <dbReference type="ARBA" id="ARBA00004340"/>
    </source>
</evidence>
<evidence type="ECO:0000256" key="2">
    <source>
        <dbReference type="ARBA" id="ARBA00004613"/>
    </source>
</evidence>
<protein>
    <recommendedName>
        <fullName evidence="4">Crinkler effector protein N-terminal domain-containing protein</fullName>
    </recommendedName>
</protein>
<feature type="non-terminal residue" evidence="5">
    <location>
        <position position="1"/>
    </location>
</feature>
<evidence type="ECO:0000256" key="3">
    <source>
        <dbReference type="ARBA" id="ARBA00022525"/>
    </source>
</evidence>
<dbReference type="GO" id="GO:0005576">
    <property type="term" value="C:extracellular region"/>
    <property type="evidence" value="ECO:0007669"/>
    <property type="project" value="UniProtKB-SubCell"/>
</dbReference>
<dbReference type="HOGENOM" id="CLU_074871_1_0_1"/>
<comment type="subcellular location">
    <subcellularLocation>
        <location evidence="1">Host cell</location>
    </subcellularLocation>
    <subcellularLocation>
        <location evidence="2">Secreted</location>
    </subcellularLocation>
</comment>
<dbReference type="Proteomes" id="UP000053647">
    <property type="component" value="Unassembled WGS sequence"/>
</dbReference>
<name>A0A0C9SU08_PAXIN</name>
<evidence type="ECO:0000313" key="5">
    <source>
        <dbReference type="EMBL" id="KIJ12449.1"/>
    </source>
</evidence>
<proteinExistence type="predicted"/>
<feature type="non-terminal residue" evidence="5">
    <location>
        <position position="110"/>
    </location>
</feature>
<keyword evidence="3" id="KW-0964">Secreted</keyword>
<reference evidence="5 6" key="1">
    <citation type="submission" date="2014-06" db="EMBL/GenBank/DDBJ databases">
        <authorList>
            <consortium name="DOE Joint Genome Institute"/>
            <person name="Kuo A."/>
            <person name="Kohler A."/>
            <person name="Nagy L.G."/>
            <person name="Floudas D."/>
            <person name="Copeland A."/>
            <person name="Barry K.W."/>
            <person name="Cichocki N."/>
            <person name="Veneault-Fourrey C."/>
            <person name="LaButti K."/>
            <person name="Lindquist E.A."/>
            <person name="Lipzen A."/>
            <person name="Lundell T."/>
            <person name="Morin E."/>
            <person name="Murat C."/>
            <person name="Sun H."/>
            <person name="Tunlid A."/>
            <person name="Henrissat B."/>
            <person name="Grigoriev I.V."/>
            <person name="Hibbett D.S."/>
            <person name="Martin F."/>
            <person name="Nordberg H.P."/>
            <person name="Cantor M.N."/>
            <person name="Hua S.X."/>
        </authorList>
    </citation>
    <scope>NUCLEOTIDE SEQUENCE [LARGE SCALE GENOMIC DNA]</scope>
    <source>
        <strain evidence="5 6">ATCC 200175</strain>
    </source>
</reference>
<dbReference type="Pfam" id="PF20147">
    <property type="entry name" value="Crinkler"/>
    <property type="match status" value="1"/>
</dbReference>